<dbReference type="EMBL" id="CM000883">
    <property type="protein sequence ID" value="KQJ86645.1"/>
    <property type="molecule type" value="Genomic_DNA"/>
</dbReference>
<name>A0A0Q3L2C4_BRADI</name>
<protein>
    <submittedName>
        <fullName evidence="1 2">Uncharacterized protein</fullName>
    </submittedName>
</protein>
<dbReference type="InParanoid" id="A0A0Q3L2C4"/>
<evidence type="ECO:0000313" key="3">
    <source>
        <dbReference type="Proteomes" id="UP000008810"/>
    </source>
</evidence>
<reference evidence="1" key="2">
    <citation type="submission" date="2017-06" db="EMBL/GenBank/DDBJ databases">
        <title>WGS assembly of Brachypodium distachyon.</title>
        <authorList>
            <consortium name="The International Brachypodium Initiative"/>
            <person name="Lucas S."/>
            <person name="Harmon-Smith M."/>
            <person name="Lail K."/>
            <person name="Tice H."/>
            <person name="Grimwood J."/>
            <person name="Bruce D."/>
            <person name="Barry K."/>
            <person name="Shu S."/>
            <person name="Lindquist E."/>
            <person name="Wang M."/>
            <person name="Pitluck S."/>
            <person name="Vogel J.P."/>
            <person name="Garvin D.F."/>
            <person name="Mockler T.C."/>
            <person name="Schmutz J."/>
            <person name="Rokhsar D."/>
            <person name="Bevan M.W."/>
        </authorList>
    </citation>
    <scope>NUCLEOTIDE SEQUENCE</scope>
    <source>
        <strain evidence="1">Bd21</strain>
    </source>
</reference>
<sequence>MNQPPEQRRRSRGRRDYEITNPILDCASSSNLGGEKFSTIKEVVR</sequence>
<gene>
    <name evidence="1" type="ORF">BRADI_4g06873v3</name>
</gene>
<dbReference type="AlphaFoldDB" id="A0A0Q3L2C4"/>
<keyword evidence="3" id="KW-1185">Reference proteome</keyword>
<dbReference type="Proteomes" id="UP000008810">
    <property type="component" value="Chromosome 4"/>
</dbReference>
<accession>A0A0Q3L2C4</accession>
<reference evidence="2" key="3">
    <citation type="submission" date="2018-08" db="UniProtKB">
        <authorList>
            <consortium name="EnsemblPlants"/>
        </authorList>
    </citation>
    <scope>IDENTIFICATION</scope>
    <source>
        <strain evidence="2">cv. Bd21</strain>
    </source>
</reference>
<proteinExistence type="predicted"/>
<dbReference type="Gramene" id="KQJ86645">
    <property type="protein sequence ID" value="KQJ86645"/>
    <property type="gene ID" value="BRADI_4g06873v3"/>
</dbReference>
<organism evidence="1">
    <name type="scientific">Brachypodium distachyon</name>
    <name type="common">Purple false brome</name>
    <name type="synonym">Trachynia distachya</name>
    <dbReference type="NCBI Taxonomy" id="15368"/>
    <lineage>
        <taxon>Eukaryota</taxon>
        <taxon>Viridiplantae</taxon>
        <taxon>Streptophyta</taxon>
        <taxon>Embryophyta</taxon>
        <taxon>Tracheophyta</taxon>
        <taxon>Spermatophyta</taxon>
        <taxon>Magnoliopsida</taxon>
        <taxon>Liliopsida</taxon>
        <taxon>Poales</taxon>
        <taxon>Poaceae</taxon>
        <taxon>BOP clade</taxon>
        <taxon>Pooideae</taxon>
        <taxon>Stipodae</taxon>
        <taxon>Brachypodieae</taxon>
        <taxon>Brachypodium</taxon>
    </lineage>
</organism>
<dbReference type="EnsemblPlants" id="KQJ86645">
    <property type="protein sequence ID" value="KQJ86645"/>
    <property type="gene ID" value="BRADI_4g06873v3"/>
</dbReference>
<reference evidence="1 2" key="1">
    <citation type="journal article" date="2010" name="Nature">
        <title>Genome sequencing and analysis of the model grass Brachypodium distachyon.</title>
        <authorList>
            <consortium name="International Brachypodium Initiative"/>
        </authorList>
    </citation>
    <scope>NUCLEOTIDE SEQUENCE [LARGE SCALE GENOMIC DNA]</scope>
    <source>
        <strain evidence="1 2">Bd21</strain>
    </source>
</reference>
<evidence type="ECO:0000313" key="2">
    <source>
        <dbReference type="EnsemblPlants" id="KQJ86645"/>
    </source>
</evidence>
<evidence type="ECO:0000313" key="1">
    <source>
        <dbReference type="EMBL" id="KQJ86645.1"/>
    </source>
</evidence>